<evidence type="ECO:0000313" key="2">
    <source>
        <dbReference type="EMBL" id="GES79898.1"/>
    </source>
</evidence>
<protein>
    <submittedName>
        <fullName evidence="2">Uncharacterized protein</fullName>
    </submittedName>
</protein>
<dbReference type="Proteomes" id="UP000615446">
    <property type="component" value="Unassembled WGS sequence"/>
</dbReference>
<proteinExistence type="predicted"/>
<dbReference type="AlphaFoldDB" id="A0A8H3L198"/>
<organism evidence="2 3">
    <name type="scientific">Rhizophagus clarus</name>
    <dbReference type="NCBI Taxonomy" id="94130"/>
    <lineage>
        <taxon>Eukaryota</taxon>
        <taxon>Fungi</taxon>
        <taxon>Fungi incertae sedis</taxon>
        <taxon>Mucoromycota</taxon>
        <taxon>Glomeromycotina</taxon>
        <taxon>Glomeromycetes</taxon>
        <taxon>Glomerales</taxon>
        <taxon>Glomeraceae</taxon>
        <taxon>Rhizophagus</taxon>
    </lineage>
</organism>
<gene>
    <name evidence="2" type="ORF">RCL2_000719400</name>
</gene>
<reference evidence="2" key="1">
    <citation type="submission" date="2019-10" db="EMBL/GenBank/DDBJ databases">
        <title>Conservation and host-specific expression of non-tandemly repeated heterogenous ribosome RNA gene in arbuscular mycorrhizal fungi.</title>
        <authorList>
            <person name="Maeda T."/>
            <person name="Kobayashi Y."/>
            <person name="Nakagawa T."/>
            <person name="Ezawa T."/>
            <person name="Yamaguchi K."/>
            <person name="Bino T."/>
            <person name="Nishimoto Y."/>
            <person name="Shigenobu S."/>
            <person name="Kawaguchi M."/>
        </authorList>
    </citation>
    <scope>NUCLEOTIDE SEQUENCE</scope>
    <source>
        <strain evidence="2">HR1</strain>
    </source>
</reference>
<sequence length="261" mass="29889">MKKEGPGSLNEIINNISKEEFDLDQYILNIGNLENHLENTYKTMEEQNEILNATTSHLEKLECRVKELELQLELQANETKFFSSNRDWVKFFINIIINKLGERKWRLADDSIDMKRRGLTLTQEEQNCYNDLKELLDGYGMTTSDLKLLQQVMNNSNAKFHHNKQTLEQVKLMFRDPVPTDLRVYKPPLEKALEVIGSTKSLWVNTALLIGNGKGDNELNSTSTFPSLVLSELDETSLIIIQSTAVDTIPYITSSYKPAVS</sequence>
<feature type="coiled-coil region" evidence="1">
    <location>
        <begin position="34"/>
        <end position="78"/>
    </location>
</feature>
<dbReference type="EMBL" id="BLAL01000046">
    <property type="protein sequence ID" value="GES79898.1"/>
    <property type="molecule type" value="Genomic_DNA"/>
</dbReference>
<evidence type="ECO:0000256" key="1">
    <source>
        <dbReference type="SAM" id="Coils"/>
    </source>
</evidence>
<comment type="caution">
    <text evidence="2">The sequence shown here is derived from an EMBL/GenBank/DDBJ whole genome shotgun (WGS) entry which is preliminary data.</text>
</comment>
<dbReference type="OrthoDB" id="2441262at2759"/>
<keyword evidence="1" id="KW-0175">Coiled coil</keyword>
<accession>A0A8H3L198</accession>
<name>A0A8H3L198_9GLOM</name>
<evidence type="ECO:0000313" key="3">
    <source>
        <dbReference type="Proteomes" id="UP000615446"/>
    </source>
</evidence>